<feature type="chain" id="PRO_5003477218" description="3D domain-containing protein" evidence="1">
    <location>
        <begin position="26"/>
        <end position="162"/>
    </location>
</feature>
<dbReference type="STRING" id="679200.HMPREF9333_00068"/>
<sequence length="162" mass="17642">MKKSAIKILALSLTALTVFPNTAFAAKQNGSASKQATLEEIVPPAPTTVNTSSNEIYSKETPVTKTSQTGKYLGKFITTGYCDSTPDKLKKTASGVYPKKNHTVSADWSVLPNGSKIRIGNSDIVYTVEDTGVYGNWVDIFYDTPEIAHSHGEQYLDIYLVE</sequence>
<protein>
    <recommendedName>
        <fullName evidence="4">3D domain-containing protein</fullName>
    </recommendedName>
</protein>
<comment type="caution">
    <text evidence="2">The sequence shown here is derived from an EMBL/GenBank/DDBJ whole genome shotgun (WGS) entry which is preliminary data.</text>
</comment>
<dbReference type="InterPro" id="IPR059180">
    <property type="entry name" value="3D_YorM"/>
</dbReference>
<keyword evidence="3" id="KW-1185">Reference proteome</keyword>
<dbReference type="HOGENOM" id="CLU_1633188_0_0_9"/>
<name>G5GET0_9FIRM</name>
<accession>G5GET0</accession>
<evidence type="ECO:0000313" key="3">
    <source>
        <dbReference type="Proteomes" id="UP000003011"/>
    </source>
</evidence>
<organism evidence="2 3">
    <name type="scientific">Johnsonella ignava ATCC 51276</name>
    <dbReference type="NCBI Taxonomy" id="679200"/>
    <lineage>
        <taxon>Bacteria</taxon>
        <taxon>Bacillati</taxon>
        <taxon>Bacillota</taxon>
        <taxon>Clostridia</taxon>
        <taxon>Lachnospirales</taxon>
        <taxon>Lachnospiraceae</taxon>
        <taxon>Johnsonella</taxon>
    </lineage>
</organism>
<evidence type="ECO:0000313" key="2">
    <source>
        <dbReference type="EMBL" id="EHI56621.1"/>
    </source>
</evidence>
<dbReference type="EMBL" id="ACZL01000003">
    <property type="protein sequence ID" value="EHI56621.1"/>
    <property type="molecule type" value="Genomic_DNA"/>
</dbReference>
<dbReference type="CDD" id="cd14667">
    <property type="entry name" value="3D_containing_proteins"/>
    <property type="match status" value="1"/>
</dbReference>
<proteinExistence type="predicted"/>
<gene>
    <name evidence="2" type="ORF">HMPREF9333_00068</name>
</gene>
<feature type="signal peptide" evidence="1">
    <location>
        <begin position="1"/>
        <end position="25"/>
    </location>
</feature>
<keyword evidence="1" id="KW-0732">Signal</keyword>
<dbReference type="Proteomes" id="UP000003011">
    <property type="component" value="Unassembled WGS sequence"/>
</dbReference>
<evidence type="ECO:0008006" key="4">
    <source>
        <dbReference type="Google" id="ProtNLM"/>
    </source>
</evidence>
<dbReference type="eggNOG" id="COG3584">
    <property type="taxonomic scope" value="Bacteria"/>
</dbReference>
<dbReference type="AlphaFoldDB" id="G5GET0"/>
<reference evidence="2 3" key="1">
    <citation type="submission" date="2011-08" db="EMBL/GenBank/DDBJ databases">
        <title>The Genome Sequence of Johnsonella ignava ATCC 51276.</title>
        <authorList>
            <consortium name="The Broad Institute Genome Sequencing Platform"/>
            <person name="Earl A."/>
            <person name="Ward D."/>
            <person name="Feldgarden M."/>
            <person name="Gevers D."/>
            <person name="Izard J."/>
            <person name="Blanton J.M."/>
            <person name="Baranova O.V."/>
            <person name="Dewhirst F.E."/>
            <person name="Young S.K."/>
            <person name="Zeng Q."/>
            <person name="Gargeya S."/>
            <person name="Fitzgerald M."/>
            <person name="Haas B."/>
            <person name="Abouelleil A."/>
            <person name="Alvarado L."/>
            <person name="Arachchi H.M."/>
            <person name="Berlin A."/>
            <person name="Brown A."/>
            <person name="Chapman S.B."/>
            <person name="Chen Z."/>
            <person name="Dunbar C."/>
            <person name="Freedman E."/>
            <person name="Gearin G."/>
            <person name="Gellesch M."/>
            <person name="Goldberg J."/>
            <person name="Griggs A."/>
            <person name="Gujja S."/>
            <person name="Heiman D."/>
            <person name="Howarth C."/>
            <person name="Larson L."/>
            <person name="Lui A."/>
            <person name="MacDonald P.J.P."/>
            <person name="Montmayeur A."/>
            <person name="Murphy C."/>
            <person name="Neiman D."/>
            <person name="Pearson M."/>
            <person name="Priest M."/>
            <person name="Roberts A."/>
            <person name="Saif S."/>
            <person name="Shea T."/>
            <person name="Shenoy N."/>
            <person name="Sisk P."/>
            <person name="Stolte C."/>
            <person name="Sykes S."/>
            <person name="Wortman J."/>
            <person name="Nusbaum C."/>
            <person name="Birren B."/>
        </authorList>
    </citation>
    <scope>NUCLEOTIDE SEQUENCE [LARGE SCALE GENOMIC DNA]</scope>
    <source>
        <strain evidence="2 3">ATCC 51276</strain>
    </source>
</reference>
<dbReference type="RefSeq" id="WP_005538987.1">
    <property type="nucleotide sequence ID" value="NZ_JH378829.1"/>
</dbReference>
<dbReference type="OrthoDB" id="9798935at2"/>
<evidence type="ECO:0000256" key="1">
    <source>
        <dbReference type="SAM" id="SignalP"/>
    </source>
</evidence>